<dbReference type="SUPFAM" id="SSF52777">
    <property type="entry name" value="CoA-dependent acyltransferases"/>
    <property type="match status" value="1"/>
</dbReference>
<comment type="similarity">
    <text evidence="2">Belongs to the 2-oxoacid dehydrogenase family.</text>
</comment>
<evidence type="ECO:0000256" key="1">
    <source>
        <dbReference type="ARBA" id="ARBA00001938"/>
    </source>
</evidence>
<dbReference type="PANTHER" id="PTHR43178:SF5">
    <property type="entry name" value="LIPOAMIDE ACYLTRANSFERASE COMPONENT OF BRANCHED-CHAIN ALPHA-KETO ACID DEHYDROGENASE COMPLEX, MITOCHONDRIAL"/>
    <property type="match status" value="1"/>
</dbReference>
<keyword evidence="3" id="KW-0808">Transferase</keyword>
<feature type="non-terminal residue" evidence="7">
    <location>
        <position position="1"/>
    </location>
</feature>
<dbReference type="InterPro" id="IPR004167">
    <property type="entry name" value="PSBD"/>
</dbReference>
<feature type="domain" description="Peripheral subunit-binding (PSBD)" evidence="6">
    <location>
        <begin position="3"/>
        <end position="40"/>
    </location>
</feature>
<protein>
    <recommendedName>
        <fullName evidence="6">Peripheral subunit-binding (PSBD) domain-containing protein</fullName>
    </recommendedName>
</protein>
<accession>X1ARE5</accession>
<evidence type="ECO:0000313" key="7">
    <source>
        <dbReference type="EMBL" id="GAG71902.1"/>
    </source>
</evidence>
<evidence type="ECO:0000259" key="6">
    <source>
        <dbReference type="PROSITE" id="PS51826"/>
    </source>
</evidence>
<dbReference type="InterPro" id="IPR023213">
    <property type="entry name" value="CAT-like_dom_sf"/>
</dbReference>
<sequence length="292" mass="31521">KIKASPRSKKLAEELGVNLAAVTGTGPAGRITEEDVRKAAASKPAEPSAAAPEVKLGETIPLNRIQKITAQKMLQSKREIPCFYLTVKADVTDIVELRTKLNKTSPSKGRIKISYNDFIMRAVAIGLEKFPIMTGQLAGDTIRLAEAIGIGLAITVPGGLVAPIVKDVNKKDVTQIARDSKVLIEKARSNKLSLTDLEGGCITVSNLGAFGIESFIPIVVPGQCSILGIGQITETCVPDNGNIITRKLMNMTLSVDHKVTNGAYAAQFLDSVERYGFSEFDLWCSCRRFSRF</sequence>
<evidence type="ECO:0000256" key="4">
    <source>
        <dbReference type="ARBA" id="ARBA00023315"/>
    </source>
</evidence>
<gene>
    <name evidence="7" type="ORF">S01H4_08801</name>
</gene>
<dbReference type="InterPro" id="IPR050743">
    <property type="entry name" value="2-oxoacid_DH_E2_comp"/>
</dbReference>
<dbReference type="PANTHER" id="PTHR43178">
    <property type="entry name" value="DIHYDROLIPOAMIDE ACETYLTRANSFERASE COMPONENT OF PYRUVATE DEHYDROGENASE COMPLEX"/>
    <property type="match status" value="1"/>
</dbReference>
<organism evidence="7">
    <name type="scientific">marine sediment metagenome</name>
    <dbReference type="NCBI Taxonomy" id="412755"/>
    <lineage>
        <taxon>unclassified sequences</taxon>
        <taxon>metagenomes</taxon>
        <taxon>ecological metagenomes</taxon>
    </lineage>
</organism>
<dbReference type="GO" id="GO:0031405">
    <property type="term" value="F:lipoic acid binding"/>
    <property type="evidence" value="ECO:0007669"/>
    <property type="project" value="TreeGrafter"/>
</dbReference>
<dbReference type="InterPro" id="IPR036625">
    <property type="entry name" value="E3-bd_dom_sf"/>
</dbReference>
<evidence type="ECO:0000256" key="2">
    <source>
        <dbReference type="ARBA" id="ARBA00007317"/>
    </source>
</evidence>
<dbReference type="Gene3D" id="4.10.320.10">
    <property type="entry name" value="E3-binding domain"/>
    <property type="match status" value="1"/>
</dbReference>
<name>X1ARE5_9ZZZZ</name>
<dbReference type="InterPro" id="IPR001078">
    <property type="entry name" value="2-oxoacid_DH_actylTfrase"/>
</dbReference>
<dbReference type="Gene3D" id="3.30.559.10">
    <property type="entry name" value="Chloramphenicol acetyltransferase-like domain"/>
    <property type="match status" value="1"/>
</dbReference>
<reference evidence="7" key="1">
    <citation type="journal article" date="2014" name="Front. Microbiol.">
        <title>High frequency of phylogenetically diverse reductive dehalogenase-homologous genes in deep subseafloor sedimentary metagenomes.</title>
        <authorList>
            <person name="Kawai M."/>
            <person name="Futagami T."/>
            <person name="Toyoda A."/>
            <person name="Takaki Y."/>
            <person name="Nishi S."/>
            <person name="Hori S."/>
            <person name="Arai W."/>
            <person name="Tsubouchi T."/>
            <person name="Morono Y."/>
            <person name="Uchiyama I."/>
            <person name="Ito T."/>
            <person name="Fujiyama A."/>
            <person name="Inagaki F."/>
            <person name="Takami H."/>
        </authorList>
    </citation>
    <scope>NUCLEOTIDE SEQUENCE</scope>
    <source>
        <strain evidence="7">Expedition CK06-06</strain>
    </source>
</reference>
<dbReference type="Pfam" id="PF02817">
    <property type="entry name" value="E3_binding"/>
    <property type="match status" value="1"/>
</dbReference>
<comment type="caution">
    <text evidence="7">The sequence shown here is derived from an EMBL/GenBank/DDBJ whole genome shotgun (WGS) entry which is preliminary data.</text>
</comment>
<feature type="compositionally biased region" description="Low complexity" evidence="5">
    <location>
        <begin position="39"/>
        <end position="50"/>
    </location>
</feature>
<evidence type="ECO:0000256" key="5">
    <source>
        <dbReference type="SAM" id="MobiDB-lite"/>
    </source>
</evidence>
<dbReference type="EMBL" id="BART01003079">
    <property type="protein sequence ID" value="GAG71902.1"/>
    <property type="molecule type" value="Genomic_DNA"/>
</dbReference>
<feature type="region of interest" description="Disordered" evidence="5">
    <location>
        <begin position="25"/>
        <end position="50"/>
    </location>
</feature>
<comment type="cofactor">
    <cofactor evidence="1">
        <name>(R)-lipoate</name>
        <dbReference type="ChEBI" id="CHEBI:83088"/>
    </cofactor>
</comment>
<dbReference type="SUPFAM" id="SSF47005">
    <property type="entry name" value="Peripheral subunit-binding domain of 2-oxo acid dehydrogenase complex"/>
    <property type="match status" value="1"/>
</dbReference>
<evidence type="ECO:0000256" key="3">
    <source>
        <dbReference type="ARBA" id="ARBA00022679"/>
    </source>
</evidence>
<dbReference type="Pfam" id="PF00198">
    <property type="entry name" value="2-oxoacid_dh"/>
    <property type="match status" value="1"/>
</dbReference>
<dbReference type="AlphaFoldDB" id="X1ARE5"/>
<proteinExistence type="inferred from homology"/>
<keyword evidence="4" id="KW-0012">Acyltransferase</keyword>
<dbReference type="GO" id="GO:0005739">
    <property type="term" value="C:mitochondrion"/>
    <property type="evidence" value="ECO:0007669"/>
    <property type="project" value="TreeGrafter"/>
</dbReference>
<dbReference type="GO" id="GO:0016407">
    <property type="term" value="F:acetyltransferase activity"/>
    <property type="evidence" value="ECO:0007669"/>
    <property type="project" value="TreeGrafter"/>
</dbReference>
<dbReference type="PROSITE" id="PS51826">
    <property type="entry name" value="PSBD"/>
    <property type="match status" value="1"/>
</dbReference>